<dbReference type="PATRIC" id="fig|889306.3.peg.1729"/>
<keyword evidence="1" id="KW-0812">Transmembrane</keyword>
<evidence type="ECO:0000313" key="3">
    <source>
        <dbReference type="Proteomes" id="UP000031938"/>
    </source>
</evidence>
<sequence length="107" mass="12133">MSGNFVFAMFFITLLIGPILMILSIIYGRKNKMKWVWITNTIFLLFSIGVIVYFLLRIDEIDALNAPGGTPVLIMLFMSSYISIPSAFSFFILAAAIFIQQRKKALN</sequence>
<feature type="transmembrane region" description="Helical" evidence="1">
    <location>
        <begin position="6"/>
        <end position="28"/>
    </location>
</feature>
<dbReference type="OrthoDB" id="2453321at2"/>
<dbReference type="EMBL" id="JXRP01000013">
    <property type="protein sequence ID" value="KIL48272.1"/>
    <property type="molecule type" value="Genomic_DNA"/>
</dbReference>
<reference evidence="2 3" key="1">
    <citation type="submission" date="2015-01" db="EMBL/GenBank/DDBJ databases">
        <title>Genome sequencing of Jeotgalibacillus soli.</title>
        <authorList>
            <person name="Goh K.M."/>
            <person name="Chan K.-G."/>
            <person name="Yaakop A.S."/>
            <person name="Ee R."/>
            <person name="Gan H.M."/>
            <person name="Chan C.S."/>
        </authorList>
    </citation>
    <scope>NUCLEOTIDE SEQUENCE [LARGE SCALE GENOMIC DNA]</scope>
    <source>
        <strain evidence="2 3">P9</strain>
    </source>
</reference>
<feature type="transmembrane region" description="Helical" evidence="1">
    <location>
        <begin position="76"/>
        <end position="99"/>
    </location>
</feature>
<name>A0A0C2VHC1_9BACL</name>
<keyword evidence="1" id="KW-1133">Transmembrane helix</keyword>
<evidence type="ECO:0000256" key="1">
    <source>
        <dbReference type="SAM" id="Phobius"/>
    </source>
</evidence>
<dbReference type="RefSeq" id="WP_041087892.1">
    <property type="nucleotide sequence ID" value="NZ_JXRP01000013.1"/>
</dbReference>
<evidence type="ECO:0000313" key="2">
    <source>
        <dbReference type="EMBL" id="KIL48272.1"/>
    </source>
</evidence>
<keyword evidence="1" id="KW-0472">Membrane</keyword>
<gene>
    <name evidence="2" type="ORF">KP78_17190</name>
</gene>
<dbReference type="STRING" id="889306.KP78_17190"/>
<keyword evidence="3" id="KW-1185">Reference proteome</keyword>
<protein>
    <submittedName>
        <fullName evidence="2">Uncharacterized protein</fullName>
    </submittedName>
</protein>
<dbReference type="Proteomes" id="UP000031938">
    <property type="component" value="Unassembled WGS sequence"/>
</dbReference>
<comment type="caution">
    <text evidence="2">The sequence shown here is derived from an EMBL/GenBank/DDBJ whole genome shotgun (WGS) entry which is preliminary data.</text>
</comment>
<accession>A0A0C2VHC1</accession>
<organism evidence="2 3">
    <name type="scientific">Jeotgalibacillus soli</name>
    <dbReference type="NCBI Taxonomy" id="889306"/>
    <lineage>
        <taxon>Bacteria</taxon>
        <taxon>Bacillati</taxon>
        <taxon>Bacillota</taxon>
        <taxon>Bacilli</taxon>
        <taxon>Bacillales</taxon>
        <taxon>Caryophanaceae</taxon>
        <taxon>Jeotgalibacillus</taxon>
    </lineage>
</organism>
<feature type="transmembrane region" description="Helical" evidence="1">
    <location>
        <begin position="35"/>
        <end position="56"/>
    </location>
</feature>
<dbReference type="AlphaFoldDB" id="A0A0C2VHC1"/>
<proteinExistence type="predicted"/>